<evidence type="ECO:0000313" key="3">
    <source>
        <dbReference type="EMBL" id="SOD66694.1"/>
    </source>
</evidence>
<feature type="domain" description="DUF306" evidence="2">
    <location>
        <begin position="26"/>
        <end position="140"/>
    </location>
</feature>
<evidence type="ECO:0000259" key="2">
    <source>
        <dbReference type="Pfam" id="PF03724"/>
    </source>
</evidence>
<feature type="chain" id="PRO_5012741548" evidence="1">
    <location>
        <begin position="23"/>
        <end position="144"/>
    </location>
</feature>
<sequence>MKKLTHFLIILMLGACAPTQSAPNLSLDGTHWQFVKLIHAHDKNLHHLTPRTRIVFSVKDGGIGIDAGCNATGMEKFQFDEKNQTIEPTDKLTATSTLMYCGTTSDLEMALSHFFSKGNHYEFKDNFLIISDKTGQIIQFKQIK</sequence>
<dbReference type="RefSeq" id="WP_179655786.1">
    <property type="nucleotide sequence ID" value="NZ_CP083931.1"/>
</dbReference>
<dbReference type="Gene3D" id="2.40.128.270">
    <property type="match status" value="1"/>
</dbReference>
<dbReference type="EMBL" id="OCNF01000004">
    <property type="protein sequence ID" value="SOD66694.1"/>
    <property type="molecule type" value="Genomic_DNA"/>
</dbReference>
<gene>
    <name evidence="3" type="ORF">SAMN02746062_00700</name>
</gene>
<keyword evidence="1" id="KW-0732">Signal</keyword>
<dbReference type="PROSITE" id="PS51257">
    <property type="entry name" value="PROKAR_LIPOPROTEIN"/>
    <property type="match status" value="1"/>
</dbReference>
<evidence type="ECO:0000256" key="1">
    <source>
        <dbReference type="SAM" id="SignalP"/>
    </source>
</evidence>
<keyword evidence="4" id="KW-1185">Reference proteome</keyword>
<protein>
    <submittedName>
        <fullName evidence="3">META domain-containing protein</fullName>
    </submittedName>
</protein>
<dbReference type="AlphaFoldDB" id="A0A286E762"/>
<reference evidence="3 4" key="1">
    <citation type="submission" date="2017-09" db="EMBL/GenBank/DDBJ databases">
        <authorList>
            <person name="Ehlers B."/>
            <person name="Leendertz F.H."/>
        </authorList>
    </citation>
    <scope>NUCLEOTIDE SEQUENCE [LARGE SCALE GENOMIC DNA]</scope>
    <source>
        <strain evidence="3 4">DSM 16848</strain>
    </source>
</reference>
<accession>A0A286E762</accession>
<feature type="signal peptide" evidence="1">
    <location>
        <begin position="1"/>
        <end position="22"/>
    </location>
</feature>
<name>A0A286E762_9NEIS</name>
<evidence type="ECO:0000313" key="4">
    <source>
        <dbReference type="Proteomes" id="UP000219669"/>
    </source>
</evidence>
<proteinExistence type="predicted"/>
<organism evidence="3 4">
    <name type="scientific">Alysiella filiformis DSM 16848</name>
    <dbReference type="NCBI Taxonomy" id="1120981"/>
    <lineage>
        <taxon>Bacteria</taxon>
        <taxon>Pseudomonadati</taxon>
        <taxon>Pseudomonadota</taxon>
        <taxon>Betaproteobacteria</taxon>
        <taxon>Neisseriales</taxon>
        <taxon>Neisseriaceae</taxon>
        <taxon>Alysiella</taxon>
    </lineage>
</organism>
<dbReference type="Proteomes" id="UP000219669">
    <property type="component" value="Unassembled WGS sequence"/>
</dbReference>
<dbReference type="InterPro" id="IPR038670">
    <property type="entry name" value="HslJ-like_sf"/>
</dbReference>
<dbReference type="InterPro" id="IPR005184">
    <property type="entry name" value="DUF306_Meta_HslJ"/>
</dbReference>
<dbReference type="Pfam" id="PF03724">
    <property type="entry name" value="META"/>
    <property type="match status" value="1"/>
</dbReference>